<dbReference type="SUPFAM" id="SSF48613">
    <property type="entry name" value="Heme oxygenase-like"/>
    <property type="match status" value="1"/>
</dbReference>
<protein>
    <submittedName>
        <fullName evidence="1">Heme oxygenase</fullName>
    </submittedName>
</protein>
<evidence type="ECO:0000313" key="1">
    <source>
        <dbReference type="EMBL" id="ODC05083.1"/>
    </source>
</evidence>
<keyword evidence="2" id="KW-1185">Reference proteome</keyword>
<dbReference type="Pfam" id="PF01126">
    <property type="entry name" value="Heme_oxygenase"/>
    <property type="match status" value="1"/>
</dbReference>
<dbReference type="CDD" id="cd19166">
    <property type="entry name" value="HemeO-bac"/>
    <property type="match status" value="1"/>
</dbReference>
<organism evidence="1 2">
    <name type="scientific">Terasakiispira papahanaumokuakeensis</name>
    <dbReference type="NCBI Taxonomy" id="197479"/>
    <lineage>
        <taxon>Bacteria</taxon>
        <taxon>Pseudomonadati</taxon>
        <taxon>Pseudomonadota</taxon>
        <taxon>Gammaproteobacteria</taxon>
        <taxon>Oceanospirillales</taxon>
        <taxon>Terasakiispira</taxon>
    </lineage>
</organism>
<dbReference type="InterPro" id="IPR016053">
    <property type="entry name" value="Haem_Oase-like"/>
</dbReference>
<reference evidence="1 2" key="1">
    <citation type="submission" date="2016-08" db="EMBL/GenBank/DDBJ databases">
        <authorList>
            <person name="Seilhamer J.J."/>
        </authorList>
    </citation>
    <scope>NUCLEOTIDE SEQUENCE [LARGE SCALE GENOMIC DNA]</scope>
    <source>
        <strain evidence="1 2">PH27A</strain>
    </source>
</reference>
<dbReference type="Gene3D" id="1.20.910.10">
    <property type="entry name" value="Heme oxygenase-like"/>
    <property type="match status" value="1"/>
</dbReference>
<dbReference type="InterPro" id="IPR016084">
    <property type="entry name" value="Haem_Oase-like_multi-hlx"/>
</dbReference>
<dbReference type="Proteomes" id="UP000094291">
    <property type="component" value="Unassembled WGS sequence"/>
</dbReference>
<accession>A0A1E2VDQ7</accession>
<proteinExistence type="predicted"/>
<dbReference type="OrthoDB" id="9149607at2"/>
<name>A0A1E2VDQ7_9GAMM</name>
<sequence length="199" mass="22184">MAKEPADPSLAFAAQLKASTRSEHEGVDHHVMAAEPFSSLRHYEKFLRLQHRFHGIIHELYHHDTLNQWLPGLNELPRLEKVEADLDALDLAIPARPTPLKDLHPETALGWLYCSEGSNLGAAFLFKETQKMGLTETHGASHLAAHPEGRGLHWRQFVAQMNALPLSSAQQTAGISGARQAFAFYRQALNEIFQPIEAA</sequence>
<evidence type="ECO:0000313" key="2">
    <source>
        <dbReference type="Proteomes" id="UP000094291"/>
    </source>
</evidence>
<dbReference type="GO" id="GO:0006788">
    <property type="term" value="P:heme oxidation"/>
    <property type="evidence" value="ECO:0007669"/>
    <property type="project" value="InterPro"/>
</dbReference>
<comment type="caution">
    <text evidence="1">The sequence shown here is derived from an EMBL/GenBank/DDBJ whole genome shotgun (WGS) entry which is preliminary data.</text>
</comment>
<dbReference type="EMBL" id="MDTQ01000001">
    <property type="protein sequence ID" value="ODC05083.1"/>
    <property type="molecule type" value="Genomic_DNA"/>
</dbReference>
<dbReference type="AlphaFoldDB" id="A0A1E2VDQ7"/>
<dbReference type="STRING" id="197479.BFW38_00565"/>
<dbReference type="GO" id="GO:0004392">
    <property type="term" value="F:heme oxygenase (decyclizing) activity"/>
    <property type="evidence" value="ECO:0007669"/>
    <property type="project" value="InterPro"/>
</dbReference>
<gene>
    <name evidence="1" type="ORF">BFW38_00565</name>
</gene>